<evidence type="ECO:0000256" key="9">
    <source>
        <dbReference type="ARBA" id="ARBA00022771"/>
    </source>
</evidence>
<keyword evidence="13 16" id="KW-0234">DNA repair</keyword>
<feature type="compositionally biased region" description="Acidic residues" evidence="17">
    <location>
        <begin position="365"/>
        <end position="379"/>
    </location>
</feature>
<dbReference type="SUPFAM" id="SSF57850">
    <property type="entry name" value="RING/U-box"/>
    <property type="match status" value="1"/>
</dbReference>
<evidence type="ECO:0000256" key="13">
    <source>
        <dbReference type="ARBA" id="ARBA00023204"/>
    </source>
</evidence>
<comment type="catalytic activity">
    <reaction evidence="1 16">
        <text>S-ubiquitinyl-[E2 ubiquitin-conjugating enzyme]-L-cysteine + [acceptor protein]-L-lysine = [E2 ubiquitin-conjugating enzyme]-L-cysteine + N(6)-ubiquitinyl-[acceptor protein]-L-lysine.</text>
        <dbReference type="EC" id="2.3.2.27"/>
    </reaction>
</comment>
<keyword evidence="9 15" id="KW-0863">Zinc-finger</keyword>
<dbReference type="Pfam" id="PF08746">
    <property type="entry name" value="zf-RING-like"/>
    <property type="match status" value="1"/>
</dbReference>
<evidence type="ECO:0000256" key="16">
    <source>
        <dbReference type="RuleBase" id="RU368018"/>
    </source>
</evidence>
<dbReference type="Gene3D" id="3.90.1150.220">
    <property type="match status" value="1"/>
</dbReference>
<dbReference type="AlphaFoldDB" id="A0A1V6QQ50"/>
<feature type="domain" description="RING-type" evidence="18">
    <location>
        <begin position="281"/>
        <end position="324"/>
    </location>
</feature>
<dbReference type="EMBL" id="MDYO01000055">
    <property type="protein sequence ID" value="OQD91350.1"/>
    <property type="molecule type" value="Genomic_DNA"/>
</dbReference>
<reference evidence="20" key="1">
    <citation type="journal article" date="2017" name="Nat. Microbiol.">
        <title>Global analysis of biosynthetic gene clusters reveals vast potential of secondary metabolite production in Penicillium species.</title>
        <authorList>
            <person name="Nielsen J.C."/>
            <person name="Grijseels S."/>
            <person name="Prigent S."/>
            <person name="Ji B."/>
            <person name="Dainat J."/>
            <person name="Nielsen K.F."/>
            <person name="Frisvad J.C."/>
            <person name="Workman M."/>
            <person name="Nielsen J."/>
        </authorList>
    </citation>
    <scope>NUCLEOTIDE SEQUENCE [LARGE SCALE GENOMIC DNA]</scope>
    <source>
        <strain evidence="20">IBT 29525</strain>
    </source>
</reference>
<dbReference type="InterPro" id="IPR013083">
    <property type="entry name" value="Znf_RING/FYVE/PHD"/>
</dbReference>
<gene>
    <name evidence="19" type="ORF">PENSOL_c055G10372</name>
</gene>
<keyword evidence="10 16" id="KW-0833">Ubl conjugation pathway</keyword>
<dbReference type="Gene3D" id="1.10.10.10">
    <property type="entry name" value="Winged helix-like DNA-binding domain superfamily/Winged helix DNA-binding domain"/>
    <property type="match status" value="1"/>
</dbReference>
<dbReference type="Proteomes" id="UP000191612">
    <property type="component" value="Unassembled WGS sequence"/>
</dbReference>
<dbReference type="InterPro" id="IPR014857">
    <property type="entry name" value="Nse1_RING_C4HC3-type"/>
</dbReference>
<dbReference type="GO" id="GO:0008270">
    <property type="term" value="F:zinc ion binding"/>
    <property type="evidence" value="ECO:0007669"/>
    <property type="project" value="UniProtKB-KW"/>
</dbReference>
<dbReference type="PANTHER" id="PTHR20973:SF0">
    <property type="entry name" value="NON-STRUCTURAL MAINTENANCE OF CHROMOSOMES ELEMENT 1 HOMOLOG"/>
    <property type="match status" value="1"/>
</dbReference>
<evidence type="ECO:0000256" key="11">
    <source>
        <dbReference type="ARBA" id="ARBA00022833"/>
    </source>
</evidence>
<evidence type="ECO:0000256" key="15">
    <source>
        <dbReference type="PROSITE-ProRule" id="PRU00175"/>
    </source>
</evidence>
<evidence type="ECO:0000256" key="14">
    <source>
        <dbReference type="ARBA" id="ARBA00023242"/>
    </source>
</evidence>
<keyword evidence="11 16" id="KW-0862">Zinc</keyword>
<dbReference type="GO" id="GO:0005634">
    <property type="term" value="C:nucleus"/>
    <property type="evidence" value="ECO:0007669"/>
    <property type="project" value="UniProtKB-SubCell"/>
</dbReference>
<evidence type="ECO:0000256" key="1">
    <source>
        <dbReference type="ARBA" id="ARBA00000900"/>
    </source>
</evidence>
<evidence type="ECO:0000313" key="19">
    <source>
        <dbReference type="EMBL" id="OQD91350.1"/>
    </source>
</evidence>
<dbReference type="PROSITE" id="PS50089">
    <property type="entry name" value="ZF_RING_2"/>
    <property type="match status" value="1"/>
</dbReference>
<dbReference type="InterPro" id="IPR011513">
    <property type="entry name" value="Nse1"/>
</dbReference>
<evidence type="ECO:0000313" key="20">
    <source>
        <dbReference type="Proteomes" id="UP000191612"/>
    </source>
</evidence>
<accession>A0A1V6QQ50</accession>
<protein>
    <recommendedName>
        <fullName evidence="5 16">Non-structural maintenance of chromosomes element 1 homolog</fullName>
        <ecNumber evidence="4 16">2.3.2.27</ecNumber>
    </recommendedName>
</protein>
<evidence type="ECO:0000256" key="4">
    <source>
        <dbReference type="ARBA" id="ARBA00012483"/>
    </source>
</evidence>
<evidence type="ECO:0000256" key="17">
    <source>
        <dbReference type="SAM" id="MobiDB-lite"/>
    </source>
</evidence>
<feature type="compositionally biased region" description="Low complexity" evidence="17">
    <location>
        <begin position="343"/>
        <end position="361"/>
    </location>
</feature>
<comment type="caution">
    <text evidence="19">The sequence shown here is derived from an EMBL/GenBank/DDBJ whole genome shotgun (WGS) entry which is preliminary data.</text>
</comment>
<dbReference type="GO" id="GO:0000724">
    <property type="term" value="P:double-strand break repair via homologous recombination"/>
    <property type="evidence" value="ECO:0007669"/>
    <property type="project" value="TreeGrafter"/>
</dbReference>
<evidence type="ECO:0000256" key="8">
    <source>
        <dbReference type="ARBA" id="ARBA00022763"/>
    </source>
</evidence>
<evidence type="ECO:0000256" key="5">
    <source>
        <dbReference type="ARBA" id="ARBA00019422"/>
    </source>
</evidence>
<sequence>MAYPSESAGGAVSATLVCSECSVGTKGLELADITNSETSRPEVNVENMTEYNDSNRAFLQAFMARSSMTFEEAQPILAAILTVSEGRTVDPDEVGEDQFSDFISAANTAVSPFDLEIRSSLPQVLEPAQQDVPAAPPKRVYALVNTTSDPLTQLATTYSPDEIAFLKRLLDYMFATNNTRLCEGMAATQMQAVQLHKVPSSERQSISNDSTQTQTAAVQSLRMTQAETMIIHLIEEGWLQKSPKGYLSLTPRALMELRGWLVLTYNDETFDGRVVERIKFCAACKDIITVGQRCGNRECNGRLHDHCMRNFFRMQQAEKCPVCKEEWPGDKFVGERALTANPRSSNAAPQQRQSSSAAPSALGEISEDENDDGEEQEQT</sequence>
<dbReference type="EC" id="2.3.2.27" evidence="4 16"/>
<feature type="region of interest" description="Disordered" evidence="17">
    <location>
        <begin position="334"/>
        <end position="379"/>
    </location>
</feature>
<comment type="subunit">
    <text evidence="16">Component of the Smc5-Smc6 complex.</text>
</comment>
<evidence type="ECO:0000256" key="6">
    <source>
        <dbReference type="ARBA" id="ARBA00022679"/>
    </source>
</evidence>
<keyword evidence="6 16" id="KW-0808">Transferase</keyword>
<organism evidence="19 20">
    <name type="scientific">Penicillium solitum</name>
    <dbReference type="NCBI Taxonomy" id="60172"/>
    <lineage>
        <taxon>Eukaryota</taxon>
        <taxon>Fungi</taxon>
        <taxon>Dikarya</taxon>
        <taxon>Ascomycota</taxon>
        <taxon>Pezizomycotina</taxon>
        <taxon>Eurotiomycetes</taxon>
        <taxon>Eurotiomycetidae</taxon>
        <taxon>Eurotiales</taxon>
        <taxon>Aspergillaceae</taxon>
        <taxon>Penicillium</taxon>
    </lineage>
</organism>
<keyword evidence="12 16" id="KW-0233">DNA recombination</keyword>
<keyword evidence="14 16" id="KW-0539">Nucleus</keyword>
<comment type="function">
    <text evidence="16">Acts in a DNA repair pathway for removal of UV-induced DNA damage that is distinct from classical nucleotide excision repair and in repair of ionizing radiation damage. Functions in homologous recombination repair of DNA double strand breaks and in recovery of stalled replication forks.</text>
</comment>
<dbReference type="Gene3D" id="3.30.40.10">
    <property type="entry name" value="Zinc/RING finger domain, C3HC4 (zinc finger)"/>
    <property type="match status" value="1"/>
</dbReference>
<evidence type="ECO:0000256" key="12">
    <source>
        <dbReference type="ARBA" id="ARBA00023172"/>
    </source>
</evidence>
<evidence type="ECO:0000256" key="3">
    <source>
        <dbReference type="ARBA" id="ARBA00010258"/>
    </source>
</evidence>
<dbReference type="CDD" id="cd16493">
    <property type="entry name" value="RING-CH-C4HC3_NSE1"/>
    <property type="match status" value="1"/>
</dbReference>
<keyword evidence="20" id="KW-1185">Reference proteome</keyword>
<dbReference type="InterPro" id="IPR036388">
    <property type="entry name" value="WH-like_DNA-bd_sf"/>
</dbReference>
<proteinExistence type="inferred from homology"/>
<dbReference type="PANTHER" id="PTHR20973">
    <property type="entry name" value="NON-SMC ELEMENT 1-RELATED"/>
    <property type="match status" value="1"/>
</dbReference>
<dbReference type="GO" id="GO:0030915">
    <property type="term" value="C:Smc5-Smc6 complex"/>
    <property type="evidence" value="ECO:0007669"/>
    <property type="project" value="UniProtKB-UniRule"/>
</dbReference>
<evidence type="ECO:0000256" key="2">
    <source>
        <dbReference type="ARBA" id="ARBA00004123"/>
    </source>
</evidence>
<dbReference type="InterPro" id="IPR001841">
    <property type="entry name" value="Znf_RING"/>
</dbReference>
<dbReference type="STRING" id="60172.A0A1V6QQ50"/>
<evidence type="ECO:0000259" key="18">
    <source>
        <dbReference type="PROSITE" id="PS50089"/>
    </source>
</evidence>
<keyword evidence="7 16" id="KW-0479">Metal-binding</keyword>
<evidence type="ECO:0000256" key="7">
    <source>
        <dbReference type="ARBA" id="ARBA00022723"/>
    </source>
</evidence>
<dbReference type="Pfam" id="PF07574">
    <property type="entry name" value="SMC_Nse1"/>
    <property type="match status" value="1"/>
</dbReference>
<dbReference type="GO" id="GO:0061630">
    <property type="term" value="F:ubiquitin protein ligase activity"/>
    <property type="evidence" value="ECO:0007669"/>
    <property type="project" value="UniProtKB-EC"/>
</dbReference>
<keyword evidence="8 16" id="KW-0227">DNA damage</keyword>
<comment type="similarity">
    <text evidence="3 16">Belongs to the NSE1 family.</text>
</comment>
<evidence type="ECO:0000256" key="10">
    <source>
        <dbReference type="ARBA" id="ARBA00022786"/>
    </source>
</evidence>
<name>A0A1V6QQ50_9EURO</name>
<comment type="subcellular location">
    <subcellularLocation>
        <location evidence="2 16">Nucleus</location>
    </subcellularLocation>
</comment>